<proteinExistence type="predicted"/>
<evidence type="ECO:0008006" key="6">
    <source>
        <dbReference type="Google" id="ProtNLM"/>
    </source>
</evidence>
<dbReference type="Pfam" id="PF11951">
    <property type="entry name" value="Fungal_trans_2"/>
    <property type="match status" value="1"/>
</dbReference>
<dbReference type="OrthoDB" id="4525710at2759"/>
<feature type="compositionally biased region" description="Low complexity" evidence="3">
    <location>
        <begin position="94"/>
        <end position="110"/>
    </location>
</feature>
<dbReference type="Proteomes" id="UP001043456">
    <property type="component" value="Unassembled WGS sequence"/>
</dbReference>
<evidence type="ECO:0000256" key="3">
    <source>
        <dbReference type="SAM" id="MobiDB-lite"/>
    </source>
</evidence>
<name>A0A9P3EYC0_9EURO</name>
<dbReference type="RefSeq" id="XP_043161113.1">
    <property type="nucleotide sequence ID" value="XM_043305178.1"/>
</dbReference>
<dbReference type="PANTHER" id="PTHR37534">
    <property type="entry name" value="TRANSCRIPTIONAL ACTIVATOR PROTEIN UGA3"/>
    <property type="match status" value="1"/>
</dbReference>
<comment type="caution">
    <text evidence="4">The sequence shown here is derived from an EMBL/GenBank/DDBJ whole genome shotgun (WGS) entry which is preliminary data.</text>
</comment>
<dbReference type="InterPro" id="IPR021858">
    <property type="entry name" value="Fun_TF"/>
</dbReference>
<organism evidence="4 5">
    <name type="scientific">Aspergillus pseudoviridinutans</name>
    <dbReference type="NCBI Taxonomy" id="1517512"/>
    <lineage>
        <taxon>Eukaryota</taxon>
        <taxon>Fungi</taxon>
        <taxon>Dikarya</taxon>
        <taxon>Ascomycota</taxon>
        <taxon>Pezizomycotina</taxon>
        <taxon>Eurotiomycetes</taxon>
        <taxon>Eurotiomycetidae</taxon>
        <taxon>Eurotiales</taxon>
        <taxon>Aspergillaceae</taxon>
        <taxon>Aspergillus</taxon>
        <taxon>Aspergillus subgen. Fumigati</taxon>
    </lineage>
</organism>
<dbReference type="GO" id="GO:0005634">
    <property type="term" value="C:nucleus"/>
    <property type="evidence" value="ECO:0007669"/>
    <property type="project" value="UniProtKB-SubCell"/>
</dbReference>
<dbReference type="EMBL" id="BHVY01000007">
    <property type="protein sequence ID" value="GIJ90367.1"/>
    <property type="molecule type" value="Genomic_DNA"/>
</dbReference>
<dbReference type="GO" id="GO:0003700">
    <property type="term" value="F:DNA-binding transcription factor activity"/>
    <property type="evidence" value="ECO:0007669"/>
    <property type="project" value="TreeGrafter"/>
</dbReference>
<reference evidence="4 5" key="1">
    <citation type="submission" date="2018-10" db="EMBL/GenBank/DDBJ databases">
        <title>Pan-genome distribution and transcriptional activeness of fungal secondary metabolism genes in Aspergillus section Fumigati.</title>
        <authorList>
            <person name="Takahashi H."/>
            <person name="Umemura M."/>
            <person name="Ninomiya A."/>
            <person name="Kusuya Y."/>
            <person name="Urayama S."/>
            <person name="Shimizu M."/>
            <person name="Watanabe A."/>
            <person name="Kamei K."/>
            <person name="Yaguchi T."/>
            <person name="Hagiwara D."/>
        </authorList>
    </citation>
    <scope>NUCLEOTIDE SEQUENCE [LARGE SCALE GENOMIC DNA]</scope>
    <source>
        <strain evidence="4 5">IFM 55266</strain>
    </source>
</reference>
<dbReference type="PANTHER" id="PTHR37534:SF2">
    <property type="entry name" value="N-ACETYLTRANSFERASE DOMAIN-CONTAINING PROTEIN"/>
    <property type="match status" value="1"/>
</dbReference>
<keyword evidence="2" id="KW-0539">Nucleus</keyword>
<dbReference type="AlphaFoldDB" id="A0A9P3EYC0"/>
<dbReference type="GO" id="GO:0000976">
    <property type="term" value="F:transcription cis-regulatory region binding"/>
    <property type="evidence" value="ECO:0007669"/>
    <property type="project" value="TreeGrafter"/>
</dbReference>
<evidence type="ECO:0000256" key="2">
    <source>
        <dbReference type="ARBA" id="ARBA00023242"/>
    </source>
</evidence>
<dbReference type="GO" id="GO:0045944">
    <property type="term" value="P:positive regulation of transcription by RNA polymerase II"/>
    <property type="evidence" value="ECO:0007669"/>
    <property type="project" value="TreeGrafter"/>
</dbReference>
<keyword evidence="5" id="KW-1185">Reference proteome</keyword>
<gene>
    <name evidence="4" type="ORF">Asppvi_009321</name>
</gene>
<feature type="region of interest" description="Disordered" evidence="3">
    <location>
        <begin position="89"/>
        <end position="127"/>
    </location>
</feature>
<protein>
    <recommendedName>
        <fullName evidence="6">Zn(II)2Cys6 transcription factor</fullName>
    </recommendedName>
</protein>
<dbReference type="GeneID" id="67007931"/>
<evidence type="ECO:0000313" key="5">
    <source>
        <dbReference type="Proteomes" id="UP001043456"/>
    </source>
</evidence>
<feature type="compositionally biased region" description="Polar residues" evidence="3">
    <location>
        <begin position="111"/>
        <end position="124"/>
    </location>
</feature>
<comment type="subcellular location">
    <subcellularLocation>
        <location evidence="1">Nucleus</location>
    </subcellularLocation>
</comment>
<evidence type="ECO:0000313" key="4">
    <source>
        <dbReference type="EMBL" id="GIJ90367.1"/>
    </source>
</evidence>
<evidence type="ECO:0000256" key="1">
    <source>
        <dbReference type="ARBA" id="ARBA00004123"/>
    </source>
</evidence>
<sequence>MDGDHSKKVENRMVRHFLNLPGLYRHTDRDEEKPICWRCRIGGRNCLRPHNSEVHPARPRRTTTYENAFQRASPGTSGPAQLPILNDVRDNVDPSPVVAAPPAQSVSSSPDSGSTGIPIQSLAATTPSTVVPSVTVPTSLAERTAPPGEADLAASAPFDVQTLQGIQLYLDHSDIKAASPTAHGSIPPFTVSAEEETLLQHYARRLAKWVRSSDADRHFTITVPHLARRSPILLKAVSALAARHLCRLGSCDSAIAEDYHKQCIGLLIPALGDPNAATDDTLLAALVLLRLYEHLNVSDSGRDYEHHLIGVSAMVTSTIRNPWAASGSGLKWAAFWCCFRQSIYPACVYRQPLKFDISGYNIEVRLSSPAAGVLPTVEEESEWCHWITWILGQVADFCFGTRSLEMTATEEEEAWNGLVQAVDMWEANKPKSFLPVACNDRELEQGRWFPEIWFGSEWHAMAAAQSLAARILLDVHHPQTRKITIGEFGFLRARQQLERKVLLHARSLCGICLTDPTNVAAIFTMCHAIFTFSSFINVDEERRLLVRVLRTVERDEGWPTTWIVNALKVDWDVDWVDE</sequence>
<accession>A0A9P3EYC0</accession>